<dbReference type="SMART" id="SM01117">
    <property type="entry name" value="Cyt-b5"/>
    <property type="match status" value="1"/>
</dbReference>
<evidence type="ECO:0000259" key="6">
    <source>
        <dbReference type="PROSITE" id="PS50255"/>
    </source>
</evidence>
<dbReference type="Pfam" id="PF00173">
    <property type="entry name" value="Cyt-b5"/>
    <property type="match status" value="1"/>
</dbReference>
<evidence type="ECO:0000313" key="8">
    <source>
        <dbReference type="Proteomes" id="UP000285301"/>
    </source>
</evidence>
<dbReference type="OrthoDB" id="260519at2759"/>
<dbReference type="Gene3D" id="3.10.120.10">
    <property type="entry name" value="Cytochrome b5-like heme/steroid binding domain"/>
    <property type="match status" value="1"/>
</dbReference>
<evidence type="ECO:0000256" key="4">
    <source>
        <dbReference type="RuleBase" id="RU362121"/>
    </source>
</evidence>
<dbReference type="GO" id="GO:0005783">
    <property type="term" value="C:endoplasmic reticulum"/>
    <property type="evidence" value="ECO:0007669"/>
    <property type="project" value="TreeGrafter"/>
</dbReference>
<evidence type="ECO:0000313" key="7">
    <source>
        <dbReference type="EMBL" id="RWS13640.1"/>
    </source>
</evidence>
<keyword evidence="8" id="KW-1185">Reference proteome</keyword>
<organism evidence="7 8">
    <name type="scientific">Dinothrombium tinctorium</name>
    <dbReference type="NCBI Taxonomy" id="1965070"/>
    <lineage>
        <taxon>Eukaryota</taxon>
        <taxon>Metazoa</taxon>
        <taxon>Ecdysozoa</taxon>
        <taxon>Arthropoda</taxon>
        <taxon>Chelicerata</taxon>
        <taxon>Arachnida</taxon>
        <taxon>Acari</taxon>
        <taxon>Acariformes</taxon>
        <taxon>Trombidiformes</taxon>
        <taxon>Prostigmata</taxon>
        <taxon>Anystina</taxon>
        <taxon>Parasitengona</taxon>
        <taxon>Trombidioidea</taxon>
        <taxon>Trombidiidae</taxon>
        <taxon>Dinothrombium</taxon>
    </lineage>
</organism>
<comment type="caution">
    <text evidence="7">The sequence shown here is derived from an EMBL/GenBank/DDBJ whole genome shotgun (WGS) entry which is preliminary data.</text>
</comment>
<comment type="similarity">
    <text evidence="4">Belongs to the cytochrome b5 family.</text>
</comment>
<dbReference type="AlphaFoldDB" id="A0A443REF1"/>
<evidence type="ECO:0000256" key="5">
    <source>
        <dbReference type="SAM" id="MobiDB-lite"/>
    </source>
</evidence>
<feature type="compositionally biased region" description="Polar residues" evidence="5">
    <location>
        <begin position="189"/>
        <end position="217"/>
    </location>
</feature>
<gene>
    <name evidence="7" type="ORF">B4U79_14664</name>
</gene>
<dbReference type="InterPro" id="IPR001199">
    <property type="entry name" value="Cyt_B5-like_heme/steroid-bd"/>
</dbReference>
<sequence length="217" mass="23634">MGGKESKANADTQCDDERSKQHDDPAFTAPKQSAPTAKRTENTLTIREAKMKPLVFNSATGSATRALRSKVALKPGHSIRDWMKLTATAENLSGTNGQLYEVLPEELAKHNKVDDCWALIKGHVYNVTPYLDYHPGGVDELMRGAGKDATDLFNDVHRWVNVESMLSKCLVGRLKSGTIAEKASLDSPILSSDASTNPSIESNEKQVSSQSSEVTCE</sequence>
<name>A0A443REF1_9ACAR</name>
<accession>A0A443REF1</accession>
<dbReference type="InterPro" id="IPR036400">
    <property type="entry name" value="Cyt_B5-like_heme/steroid_sf"/>
</dbReference>
<feature type="region of interest" description="Disordered" evidence="5">
    <location>
        <begin position="1"/>
        <end position="41"/>
    </location>
</feature>
<dbReference type="InterPro" id="IPR018506">
    <property type="entry name" value="Cyt_B5_heme-BS"/>
</dbReference>
<dbReference type="PROSITE" id="PS50255">
    <property type="entry name" value="CYTOCHROME_B5_2"/>
    <property type="match status" value="1"/>
</dbReference>
<protein>
    <submittedName>
        <fullName evidence="7">Cytochrome b5 reductase 4-like isoform X5</fullName>
    </submittedName>
</protein>
<dbReference type="PANTHER" id="PTHR46237:SF1">
    <property type="entry name" value="CYTOCHROME B5 REDUCTASE 4"/>
    <property type="match status" value="1"/>
</dbReference>
<dbReference type="Proteomes" id="UP000285301">
    <property type="component" value="Unassembled WGS sequence"/>
</dbReference>
<proteinExistence type="inferred from homology"/>
<reference evidence="7 8" key="1">
    <citation type="journal article" date="2018" name="Gigascience">
        <title>Genomes of trombidid mites reveal novel predicted allergens and laterally-transferred genes associated with secondary metabolism.</title>
        <authorList>
            <person name="Dong X."/>
            <person name="Chaisiri K."/>
            <person name="Xia D."/>
            <person name="Armstrong S.D."/>
            <person name="Fang Y."/>
            <person name="Donnelly M.J."/>
            <person name="Kadowaki T."/>
            <person name="McGarry J.W."/>
            <person name="Darby A.C."/>
            <person name="Makepeace B.L."/>
        </authorList>
    </citation>
    <scope>NUCLEOTIDE SEQUENCE [LARGE SCALE GENOMIC DNA]</scope>
    <source>
        <strain evidence="7">UoL-WK</strain>
    </source>
</reference>
<dbReference type="GO" id="GO:0004128">
    <property type="term" value="F:cytochrome-b5 reductase activity, acting on NAD(P)H"/>
    <property type="evidence" value="ECO:0007669"/>
    <property type="project" value="TreeGrafter"/>
</dbReference>
<dbReference type="SUPFAM" id="SSF55856">
    <property type="entry name" value="Cytochrome b5-like heme/steroid binding domain"/>
    <property type="match status" value="1"/>
</dbReference>
<dbReference type="PANTHER" id="PTHR46237">
    <property type="entry name" value="CYTOCHROME B5 REDUCTASE 4 FAMILY MEMBER"/>
    <property type="match status" value="1"/>
</dbReference>
<evidence type="ECO:0000256" key="1">
    <source>
        <dbReference type="ARBA" id="ARBA00022617"/>
    </source>
</evidence>
<dbReference type="GO" id="GO:0006801">
    <property type="term" value="P:superoxide metabolic process"/>
    <property type="evidence" value="ECO:0007669"/>
    <property type="project" value="TreeGrafter"/>
</dbReference>
<keyword evidence="2 4" id="KW-0479">Metal-binding</keyword>
<dbReference type="FunFam" id="3.10.120.10:FF:000001">
    <property type="entry name" value="Cytochrome b5 reductase 4"/>
    <property type="match status" value="1"/>
</dbReference>
<evidence type="ECO:0000256" key="2">
    <source>
        <dbReference type="ARBA" id="ARBA00022723"/>
    </source>
</evidence>
<dbReference type="GO" id="GO:0020037">
    <property type="term" value="F:heme binding"/>
    <property type="evidence" value="ECO:0007669"/>
    <property type="project" value="UniProtKB-UniRule"/>
</dbReference>
<keyword evidence="1 4" id="KW-0349">Heme</keyword>
<feature type="region of interest" description="Disordered" evidence="5">
    <location>
        <begin position="187"/>
        <end position="217"/>
    </location>
</feature>
<dbReference type="GO" id="GO:0046872">
    <property type="term" value="F:metal ion binding"/>
    <property type="evidence" value="ECO:0007669"/>
    <property type="project" value="UniProtKB-UniRule"/>
</dbReference>
<feature type="domain" description="Cytochrome b5 heme-binding" evidence="6">
    <location>
        <begin position="99"/>
        <end position="175"/>
    </location>
</feature>
<dbReference type="PROSITE" id="PS00191">
    <property type="entry name" value="CYTOCHROME_B5_1"/>
    <property type="match status" value="1"/>
</dbReference>
<evidence type="ECO:0000256" key="3">
    <source>
        <dbReference type="ARBA" id="ARBA00023004"/>
    </source>
</evidence>
<dbReference type="PRINTS" id="PR00363">
    <property type="entry name" value="CYTOCHROMEB5"/>
</dbReference>
<dbReference type="EMBL" id="NCKU01000928">
    <property type="protein sequence ID" value="RWS13640.1"/>
    <property type="molecule type" value="Genomic_DNA"/>
</dbReference>
<feature type="compositionally biased region" description="Basic and acidic residues" evidence="5">
    <location>
        <begin position="15"/>
        <end position="25"/>
    </location>
</feature>
<dbReference type="STRING" id="1965070.A0A443REF1"/>
<keyword evidence="3 4" id="KW-0408">Iron</keyword>
<dbReference type="InterPro" id="IPR051872">
    <property type="entry name" value="Cytochrome_b5/Flavoprotein_Rdt"/>
</dbReference>